<feature type="compositionally biased region" description="Polar residues" evidence="5">
    <location>
        <begin position="340"/>
        <end position="353"/>
    </location>
</feature>
<evidence type="ECO:0000256" key="5">
    <source>
        <dbReference type="SAM" id="MobiDB-lite"/>
    </source>
</evidence>
<feature type="domain" description="Sodium/calcium exchanger membrane region" evidence="7">
    <location>
        <begin position="8"/>
        <end position="158"/>
    </location>
</feature>
<keyword evidence="3 6" id="KW-1133">Transmembrane helix</keyword>
<feature type="domain" description="Sodium/calcium exchanger membrane region" evidence="7">
    <location>
        <begin position="180"/>
        <end position="316"/>
    </location>
</feature>
<evidence type="ECO:0000256" key="6">
    <source>
        <dbReference type="SAM" id="Phobius"/>
    </source>
</evidence>
<evidence type="ECO:0000256" key="3">
    <source>
        <dbReference type="ARBA" id="ARBA00022989"/>
    </source>
</evidence>
<feature type="transmembrane region" description="Helical" evidence="6">
    <location>
        <begin position="139"/>
        <end position="159"/>
    </location>
</feature>
<comment type="subcellular location">
    <subcellularLocation>
        <location evidence="1">Membrane</location>
        <topology evidence="1">Multi-pass membrane protein</topology>
    </subcellularLocation>
</comment>
<evidence type="ECO:0000256" key="4">
    <source>
        <dbReference type="ARBA" id="ARBA00023136"/>
    </source>
</evidence>
<accession>A0A160V889</accession>
<feature type="transmembrane region" description="Helical" evidence="6">
    <location>
        <begin position="180"/>
        <end position="202"/>
    </location>
</feature>
<feature type="transmembrane region" description="Helical" evidence="6">
    <location>
        <begin position="281"/>
        <end position="300"/>
    </location>
</feature>
<protein>
    <submittedName>
        <fullName evidence="8">Cation antiporter</fullName>
    </submittedName>
</protein>
<feature type="transmembrane region" description="Helical" evidence="6">
    <location>
        <begin position="75"/>
        <end position="99"/>
    </location>
</feature>
<feature type="transmembrane region" description="Helical" evidence="6">
    <location>
        <begin position="208"/>
        <end position="227"/>
    </location>
</feature>
<feature type="transmembrane region" description="Helical" evidence="6">
    <location>
        <begin position="36"/>
        <end position="55"/>
    </location>
</feature>
<proteinExistence type="predicted"/>
<feature type="transmembrane region" description="Helical" evidence="6">
    <location>
        <begin position="6"/>
        <end position="24"/>
    </location>
</feature>
<dbReference type="InterPro" id="IPR004837">
    <property type="entry name" value="NaCa_Exmemb"/>
</dbReference>
<reference evidence="8" key="1">
    <citation type="submission" date="2015-10" db="EMBL/GenBank/DDBJ databases">
        <authorList>
            <person name="Gilbert D.G."/>
        </authorList>
    </citation>
    <scope>NUCLEOTIDE SEQUENCE</scope>
</reference>
<name>A0A160V889_9ZZZZ</name>
<dbReference type="InterPro" id="IPR044880">
    <property type="entry name" value="NCX_ion-bd_dom_sf"/>
</dbReference>
<evidence type="ECO:0000256" key="1">
    <source>
        <dbReference type="ARBA" id="ARBA00004141"/>
    </source>
</evidence>
<evidence type="ECO:0000313" key="8">
    <source>
        <dbReference type="EMBL" id="CUV01958.1"/>
    </source>
</evidence>
<feature type="transmembrane region" description="Helical" evidence="6">
    <location>
        <begin position="239"/>
        <end position="261"/>
    </location>
</feature>
<organism evidence="8">
    <name type="scientific">hydrothermal vent metagenome</name>
    <dbReference type="NCBI Taxonomy" id="652676"/>
    <lineage>
        <taxon>unclassified sequences</taxon>
        <taxon>metagenomes</taxon>
        <taxon>ecological metagenomes</taxon>
    </lineage>
</organism>
<dbReference type="Pfam" id="PF01699">
    <property type="entry name" value="Na_Ca_ex"/>
    <property type="match status" value="2"/>
</dbReference>
<gene>
    <name evidence="8" type="ORF">MGWOODY_Clf1798</name>
</gene>
<feature type="region of interest" description="Disordered" evidence="5">
    <location>
        <begin position="333"/>
        <end position="353"/>
    </location>
</feature>
<dbReference type="GO" id="GO:0055085">
    <property type="term" value="P:transmembrane transport"/>
    <property type="evidence" value="ECO:0007669"/>
    <property type="project" value="InterPro"/>
</dbReference>
<sequence>MGGELTIALAVFLASAVLVMFCGAKLAVYGDALASLTGLGRLFVGSLLVALATSLPELSTNISAVRLDPPNPELAVGNVFGANMLNMFTMAAVALAFGGKRFLQQVAPEQGYLIVVAVVMTGAAILFGATQWGANVGQVGISSIILIVLFVAGMWWVYVNRPKEEDDDEAKDAGMSLRKAWLMFGLVSLGVVVAGFFLAWSTDEIAEITGIASSTLGILLVSLVTTMPEAASTIAAARIGAADLGVAGLYGSCAFNVTILFYADPFFRVGVLGTQTEPAHFVAGGVAVGLMLAGLVLVLMRDRIKSGVAAAVLALMATTYLVGAVVVATVGGTEDDDESGSSPPVRTSQKLDE</sequence>
<keyword evidence="4 6" id="KW-0472">Membrane</keyword>
<dbReference type="AlphaFoldDB" id="A0A160V889"/>
<dbReference type="GO" id="GO:0016020">
    <property type="term" value="C:membrane"/>
    <property type="evidence" value="ECO:0007669"/>
    <property type="project" value="UniProtKB-SubCell"/>
</dbReference>
<feature type="transmembrane region" description="Helical" evidence="6">
    <location>
        <begin position="307"/>
        <end position="330"/>
    </location>
</feature>
<keyword evidence="2 6" id="KW-0812">Transmembrane</keyword>
<evidence type="ECO:0000256" key="2">
    <source>
        <dbReference type="ARBA" id="ARBA00022692"/>
    </source>
</evidence>
<dbReference type="Gene3D" id="1.20.1420.30">
    <property type="entry name" value="NCX, central ion-binding region"/>
    <property type="match status" value="1"/>
</dbReference>
<dbReference type="EMBL" id="FAXA01000153">
    <property type="protein sequence ID" value="CUV01958.1"/>
    <property type="molecule type" value="Genomic_DNA"/>
</dbReference>
<evidence type="ECO:0000259" key="7">
    <source>
        <dbReference type="Pfam" id="PF01699"/>
    </source>
</evidence>
<feature type="transmembrane region" description="Helical" evidence="6">
    <location>
        <begin position="111"/>
        <end position="133"/>
    </location>
</feature>